<dbReference type="RefSeq" id="WP_152760541.1">
    <property type="nucleotide sequence ID" value="NZ_WHLY01000002.1"/>
</dbReference>
<dbReference type="SUPFAM" id="SSF52266">
    <property type="entry name" value="SGNH hydrolase"/>
    <property type="match status" value="1"/>
</dbReference>
<sequence length="176" mass="20594">MSGGGNDVLGDEFQFFLREVPDPADATPKRYLNEKFFDTMATLSSQYDDMFTELLDRYKDLHIMVHCYDFIIPVDTENPANKKKQSWSGKHMIAKKIGPQDEREKLIHFILDEFARRLTDLVSKPKFKGKVTFVDTRGLVDRNTWFDEIHPTNPGFQLVGDKFIREIEQVRKQVDF</sequence>
<organism evidence="1 2">
    <name type="scientific">Salmonirosea aquatica</name>
    <dbReference type="NCBI Taxonomy" id="2654236"/>
    <lineage>
        <taxon>Bacteria</taxon>
        <taxon>Pseudomonadati</taxon>
        <taxon>Bacteroidota</taxon>
        <taxon>Cytophagia</taxon>
        <taxon>Cytophagales</taxon>
        <taxon>Spirosomataceae</taxon>
        <taxon>Salmonirosea</taxon>
    </lineage>
</organism>
<dbReference type="Proteomes" id="UP000479293">
    <property type="component" value="Unassembled WGS sequence"/>
</dbReference>
<name>A0A7C9BCT9_9BACT</name>
<evidence type="ECO:0008006" key="3">
    <source>
        <dbReference type="Google" id="ProtNLM"/>
    </source>
</evidence>
<evidence type="ECO:0000313" key="1">
    <source>
        <dbReference type="EMBL" id="MPR34376.1"/>
    </source>
</evidence>
<dbReference type="InterPro" id="IPR036514">
    <property type="entry name" value="SGNH_hydro_sf"/>
</dbReference>
<comment type="caution">
    <text evidence="1">The sequence shown here is derived from an EMBL/GenBank/DDBJ whole genome shotgun (WGS) entry which is preliminary data.</text>
</comment>
<dbReference type="EMBL" id="WHLY01000002">
    <property type="protein sequence ID" value="MPR34376.1"/>
    <property type="molecule type" value="Genomic_DNA"/>
</dbReference>
<dbReference type="GO" id="GO:0016788">
    <property type="term" value="F:hydrolase activity, acting on ester bonds"/>
    <property type="evidence" value="ECO:0007669"/>
    <property type="project" value="UniProtKB-ARBA"/>
</dbReference>
<evidence type="ECO:0000313" key="2">
    <source>
        <dbReference type="Proteomes" id="UP000479293"/>
    </source>
</evidence>
<protein>
    <recommendedName>
        <fullName evidence="3">SGNH hydrolase-type esterase domain-containing protein</fullName>
    </recommendedName>
</protein>
<keyword evidence="2" id="KW-1185">Reference proteome</keyword>
<dbReference type="Gene3D" id="3.40.50.1110">
    <property type="entry name" value="SGNH hydrolase"/>
    <property type="match status" value="1"/>
</dbReference>
<dbReference type="AlphaFoldDB" id="A0A7C9BCT9"/>
<reference evidence="1 2" key="1">
    <citation type="submission" date="2019-10" db="EMBL/GenBank/DDBJ databases">
        <title>Draft Genome Sequence of Cytophagaceae sp. SJW1-29.</title>
        <authorList>
            <person name="Choi A."/>
        </authorList>
    </citation>
    <scope>NUCLEOTIDE SEQUENCE [LARGE SCALE GENOMIC DNA]</scope>
    <source>
        <strain evidence="1 2">SJW1-29</strain>
    </source>
</reference>
<gene>
    <name evidence="1" type="ORF">GBK04_13665</name>
</gene>
<accession>A0A7C9BCT9</accession>
<proteinExistence type="predicted"/>